<protein>
    <submittedName>
        <fullName evidence="4">Uncharacterized membrane protein YeiB</fullName>
    </submittedName>
</protein>
<feature type="transmembrane region" description="Helical" evidence="1">
    <location>
        <begin position="127"/>
        <end position="146"/>
    </location>
</feature>
<dbReference type="PANTHER" id="PTHR30590">
    <property type="entry name" value="INNER MEMBRANE PROTEIN"/>
    <property type="match status" value="1"/>
</dbReference>
<feature type="transmembrane region" description="Helical" evidence="1">
    <location>
        <begin position="208"/>
        <end position="228"/>
    </location>
</feature>
<keyword evidence="1" id="KW-0812">Transmembrane</keyword>
<organism evidence="4 5">
    <name type="scientific">Nocardiopsis flavescens</name>
    <dbReference type="NCBI Taxonomy" id="758803"/>
    <lineage>
        <taxon>Bacteria</taxon>
        <taxon>Bacillati</taxon>
        <taxon>Actinomycetota</taxon>
        <taxon>Actinomycetes</taxon>
        <taxon>Streptosporangiales</taxon>
        <taxon>Nocardiopsidaceae</taxon>
        <taxon>Nocardiopsis</taxon>
    </lineage>
</organism>
<keyword evidence="5" id="KW-1185">Reference proteome</keyword>
<feature type="transmembrane region" description="Helical" evidence="1">
    <location>
        <begin position="166"/>
        <end position="188"/>
    </location>
</feature>
<dbReference type="Pfam" id="PF04235">
    <property type="entry name" value="DUF418"/>
    <property type="match status" value="1"/>
</dbReference>
<evidence type="ECO:0000313" key="5">
    <source>
        <dbReference type="Proteomes" id="UP000184452"/>
    </source>
</evidence>
<sequence>MMLLLIALAHSRMLHAGGNAFTEPAGGTALDVAVQWLLTSFVDARSAPLFGLLFGYGLVQMTRRRSGPGGDPAAARRLIRRRGAWLVVFGAAHVVLLYGGDVIGAYGMFSLLLAGAVAWSGRRLWTIAAVTLAVGVVLSVLLQIAAGMGSSLAVGPTLLDSALLRAMALPLLPVAALSVAPSALIGIWAGQARILEQPDLYRPLLRRVVLIGFPVSVLGAQPVALQAAGVWTPGTAGADALAGAVFSATGIAGGLAFAAAIALVATRIGDRRGPVTNALVACGRRSMTFYIAQSPVWLVATEPSLLNLGGQLGAAAAAGVSAATWAVTVVIAGLLGRTGRRGPAEALLRRLTYGPPKRPLEPAGPQAGPRA</sequence>
<keyword evidence="2" id="KW-0732">Signal</keyword>
<dbReference type="InterPro" id="IPR052529">
    <property type="entry name" value="Bact_Transport_Assoc"/>
</dbReference>
<feature type="signal peptide" evidence="2">
    <location>
        <begin position="1"/>
        <end position="16"/>
    </location>
</feature>
<dbReference type="PANTHER" id="PTHR30590:SF2">
    <property type="entry name" value="INNER MEMBRANE PROTEIN"/>
    <property type="match status" value="1"/>
</dbReference>
<feature type="domain" description="DUF418" evidence="3">
    <location>
        <begin position="190"/>
        <end position="354"/>
    </location>
</feature>
<feature type="chain" id="PRO_5039211548" evidence="2">
    <location>
        <begin position="17"/>
        <end position="371"/>
    </location>
</feature>
<name>A0A1M6NPS1_9ACTN</name>
<keyword evidence="1" id="KW-0472">Membrane</keyword>
<gene>
    <name evidence="4" type="ORF">SAMN05421803_11236</name>
</gene>
<accession>A0A1M6NPS1</accession>
<reference evidence="4 5" key="1">
    <citation type="submission" date="2016-11" db="EMBL/GenBank/DDBJ databases">
        <authorList>
            <person name="Jaros S."/>
            <person name="Januszkiewicz K."/>
            <person name="Wedrychowicz H."/>
        </authorList>
    </citation>
    <scope>NUCLEOTIDE SEQUENCE [LARGE SCALE GENOMIC DNA]</scope>
    <source>
        <strain evidence="4 5">CGMCC 4.5723</strain>
    </source>
</reference>
<dbReference type="InterPro" id="IPR007349">
    <property type="entry name" value="DUF418"/>
</dbReference>
<feature type="transmembrane region" description="Helical" evidence="1">
    <location>
        <begin position="103"/>
        <end position="120"/>
    </location>
</feature>
<dbReference type="STRING" id="758803.SAMN05421803_11236"/>
<dbReference type="Proteomes" id="UP000184452">
    <property type="component" value="Unassembled WGS sequence"/>
</dbReference>
<evidence type="ECO:0000313" key="4">
    <source>
        <dbReference type="EMBL" id="SHJ97562.1"/>
    </source>
</evidence>
<evidence type="ECO:0000256" key="1">
    <source>
        <dbReference type="SAM" id="Phobius"/>
    </source>
</evidence>
<evidence type="ECO:0000259" key="3">
    <source>
        <dbReference type="Pfam" id="PF04235"/>
    </source>
</evidence>
<feature type="transmembrane region" description="Helical" evidence="1">
    <location>
        <begin position="312"/>
        <end position="335"/>
    </location>
</feature>
<proteinExistence type="predicted"/>
<keyword evidence="1" id="KW-1133">Transmembrane helix</keyword>
<dbReference type="AlphaFoldDB" id="A0A1M6NPS1"/>
<feature type="transmembrane region" description="Helical" evidence="1">
    <location>
        <begin position="240"/>
        <end position="266"/>
    </location>
</feature>
<evidence type="ECO:0000256" key="2">
    <source>
        <dbReference type="SAM" id="SignalP"/>
    </source>
</evidence>
<dbReference type="EMBL" id="FQZK01000012">
    <property type="protein sequence ID" value="SHJ97562.1"/>
    <property type="molecule type" value="Genomic_DNA"/>
</dbReference>